<protein>
    <submittedName>
        <fullName evidence="2">Uncharacterized protein</fullName>
    </submittedName>
</protein>
<dbReference type="EMBL" id="JACEIK010007186">
    <property type="protein sequence ID" value="MCE3049852.1"/>
    <property type="molecule type" value="Genomic_DNA"/>
</dbReference>
<proteinExistence type="predicted"/>
<gene>
    <name evidence="2" type="ORF">HAX54_045933</name>
</gene>
<evidence type="ECO:0000313" key="2">
    <source>
        <dbReference type="EMBL" id="MCE3049852.1"/>
    </source>
</evidence>
<evidence type="ECO:0000313" key="3">
    <source>
        <dbReference type="Proteomes" id="UP000823775"/>
    </source>
</evidence>
<accession>A0ABS8WIE8</accession>
<evidence type="ECO:0000256" key="1">
    <source>
        <dbReference type="SAM" id="MobiDB-lite"/>
    </source>
</evidence>
<organism evidence="2 3">
    <name type="scientific">Datura stramonium</name>
    <name type="common">Jimsonweed</name>
    <name type="synonym">Common thornapple</name>
    <dbReference type="NCBI Taxonomy" id="4076"/>
    <lineage>
        <taxon>Eukaryota</taxon>
        <taxon>Viridiplantae</taxon>
        <taxon>Streptophyta</taxon>
        <taxon>Embryophyta</taxon>
        <taxon>Tracheophyta</taxon>
        <taxon>Spermatophyta</taxon>
        <taxon>Magnoliopsida</taxon>
        <taxon>eudicotyledons</taxon>
        <taxon>Gunneridae</taxon>
        <taxon>Pentapetalae</taxon>
        <taxon>asterids</taxon>
        <taxon>lamiids</taxon>
        <taxon>Solanales</taxon>
        <taxon>Solanaceae</taxon>
        <taxon>Solanoideae</taxon>
        <taxon>Datureae</taxon>
        <taxon>Datura</taxon>
    </lineage>
</organism>
<reference evidence="2 3" key="1">
    <citation type="journal article" date="2021" name="BMC Genomics">
        <title>Datura genome reveals duplications of psychoactive alkaloid biosynthetic genes and high mutation rate following tissue culture.</title>
        <authorList>
            <person name="Rajewski A."/>
            <person name="Carter-House D."/>
            <person name="Stajich J."/>
            <person name="Litt A."/>
        </authorList>
    </citation>
    <scope>NUCLEOTIDE SEQUENCE [LARGE SCALE GENOMIC DNA]</scope>
    <source>
        <strain evidence="2">AR-01</strain>
    </source>
</reference>
<feature type="compositionally biased region" description="Basic and acidic residues" evidence="1">
    <location>
        <begin position="9"/>
        <end position="18"/>
    </location>
</feature>
<comment type="caution">
    <text evidence="2">The sequence shown here is derived from an EMBL/GenBank/DDBJ whole genome shotgun (WGS) entry which is preliminary data.</text>
</comment>
<sequence>MRRRSKRRQGFESSERCPSHAFHLIMSTSRQRGKGKEPISVATTQGAKSDEEKQIDQLSFGLNMMKNYYVQFKEKKSINAEARFDVDSFKDDFPDIYYQFQIRDLYPFTRPLDPYFPGSLMPLIRHGRTS</sequence>
<keyword evidence="3" id="KW-1185">Reference proteome</keyword>
<name>A0ABS8WIE8_DATST</name>
<dbReference type="Proteomes" id="UP000823775">
    <property type="component" value="Unassembled WGS sequence"/>
</dbReference>
<feature type="region of interest" description="Disordered" evidence="1">
    <location>
        <begin position="1"/>
        <end position="50"/>
    </location>
</feature>